<dbReference type="Proteomes" id="UP000016714">
    <property type="component" value="Chromosome 2"/>
</dbReference>
<evidence type="ECO:0000256" key="7">
    <source>
        <dbReference type="PROSITE-ProRule" id="PRU00169"/>
    </source>
</evidence>
<dbReference type="Gene3D" id="3.40.50.2300">
    <property type="match status" value="1"/>
</dbReference>
<keyword evidence="1 7" id="KW-0597">Phosphoprotein</keyword>
<evidence type="ECO:0000256" key="1">
    <source>
        <dbReference type="ARBA" id="ARBA00022553"/>
    </source>
</evidence>
<evidence type="ECO:0000256" key="5">
    <source>
        <dbReference type="ARBA" id="ARBA00023015"/>
    </source>
</evidence>
<name>A0A2I3CMN9_VIBAX</name>
<dbReference type="Pfam" id="PF02954">
    <property type="entry name" value="HTH_8"/>
    <property type="match status" value="1"/>
</dbReference>
<feature type="domain" description="Response regulatory" evidence="9">
    <location>
        <begin position="4"/>
        <end position="118"/>
    </location>
</feature>
<dbReference type="SUPFAM" id="SSF52540">
    <property type="entry name" value="P-loop containing nucleoside triphosphate hydrolases"/>
    <property type="match status" value="1"/>
</dbReference>
<evidence type="ECO:0000259" key="9">
    <source>
        <dbReference type="PROSITE" id="PS50110"/>
    </source>
</evidence>
<proteinExistence type="predicted"/>
<dbReference type="PANTHER" id="PTHR32071">
    <property type="entry name" value="TRANSCRIPTIONAL REGULATORY PROTEIN"/>
    <property type="match status" value="1"/>
</dbReference>
<dbReference type="InterPro" id="IPR058031">
    <property type="entry name" value="AAA_lid_NorR"/>
</dbReference>
<evidence type="ECO:0000256" key="4">
    <source>
        <dbReference type="ARBA" id="ARBA00023012"/>
    </source>
</evidence>
<dbReference type="SMART" id="SM00448">
    <property type="entry name" value="REC"/>
    <property type="match status" value="1"/>
</dbReference>
<dbReference type="Gene3D" id="1.10.8.60">
    <property type="match status" value="1"/>
</dbReference>
<dbReference type="InterPro" id="IPR011006">
    <property type="entry name" value="CheY-like_superfamily"/>
</dbReference>
<reference evidence="10 11" key="1">
    <citation type="journal article" date="2015" name="Genome Announc.">
        <title>Complete genome sequence of Vibrio alginolyticus ATCC 17749.</title>
        <authorList>
            <person name="Liu X.F."/>
            <person name="Cao Y."/>
            <person name="Zhang H.L."/>
            <person name="Chen Y.J."/>
            <person name="Hu C.J."/>
        </authorList>
    </citation>
    <scope>NUCLEOTIDE SEQUENCE [LARGE SCALE GENOMIC DNA]</scope>
    <source>
        <strain evidence="11">ATCC 17749 / DSM 2171 / NBRC 15630 / NCIMB 1903 / NCTC 12160 / XII-53</strain>
    </source>
</reference>
<keyword evidence="5" id="KW-0805">Transcription regulation</keyword>
<evidence type="ECO:0000256" key="6">
    <source>
        <dbReference type="ARBA" id="ARBA00023163"/>
    </source>
</evidence>
<evidence type="ECO:0000259" key="8">
    <source>
        <dbReference type="PROSITE" id="PS50045"/>
    </source>
</evidence>
<dbReference type="Pfam" id="PF25601">
    <property type="entry name" value="AAA_lid_14"/>
    <property type="match status" value="1"/>
</dbReference>
<gene>
    <name evidence="10" type="ORF">N646_3442</name>
</gene>
<dbReference type="PROSITE" id="PS50045">
    <property type="entry name" value="SIGMA54_INTERACT_4"/>
    <property type="match status" value="1"/>
</dbReference>
<dbReference type="InterPro" id="IPR002078">
    <property type="entry name" value="Sigma_54_int"/>
</dbReference>
<dbReference type="HOGENOM" id="CLU_000445_0_5_6"/>
<keyword evidence="6" id="KW-0804">Transcription</keyword>
<dbReference type="InterPro" id="IPR002197">
    <property type="entry name" value="HTH_Fis"/>
</dbReference>
<accession>A0A2I3CMN9</accession>
<dbReference type="KEGG" id="vag:N646_3442"/>
<keyword evidence="4" id="KW-0902">Two-component regulatory system</keyword>
<dbReference type="GO" id="GO:0005524">
    <property type="term" value="F:ATP binding"/>
    <property type="evidence" value="ECO:0007669"/>
    <property type="project" value="UniProtKB-KW"/>
</dbReference>
<feature type="modified residue" description="4-aspartylphosphate" evidence="7">
    <location>
        <position position="53"/>
    </location>
</feature>
<keyword evidence="3" id="KW-0067">ATP-binding</keyword>
<dbReference type="AlphaFoldDB" id="A0A2I3CMN9"/>
<dbReference type="SUPFAM" id="SSF52172">
    <property type="entry name" value="CheY-like"/>
    <property type="match status" value="1"/>
</dbReference>
<feature type="domain" description="Sigma-54 factor interaction" evidence="8">
    <location>
        <begin position="270"/>
        <end position="333"/>
    </location>
</feature>
<dbReference type="EMBL" id="CP006719">
    <property type="protein sequence ID" value="AGV19252.1"/>
    <property type="molecule type" value="Genomic_DNA"/>
</dbReference>
<organism evidence="10 11">
    <name type="scientific">Vibrio alginolyticus (strain ATCC 17749 / DSM 2171 / NBRC 15630 / NCIMB 1903 / NCTC 12160 / XII-53)</name>
    <dbReference type="NCBI Taxonomy" id="1219076"/>
    <lineage>
        <taxon>Bacteria</taxon>
        <taxon>Pseudomonadati</taxon>
        <taxon>Pseudomonadota</taxon>
        <taxon>Gammaproteobacteria</taxon>
        <taxon>Vibrionales</taxon>
        <taxon>Vibrionaceae</taxon>
        <taxon>Vibrio</taxon>
    </lineage>
</organism>
<evidence type="ECO:0000313" key="11">
    <source>
        <dbReference type="Proteomes" id="UP000016714"/>
    </source>
</evidence>
<dbReference type="GO" id="GO:0006355">
    <property type="term" value="P:regulation of DNA-templated transcription"/>
    <property type="evidence" value="ECO:0007669"/>
    <property type="project" value="InterPro"/>
</dbReference>
<dbReference type="PROSITE" id="PS50110">
    <property type="entry name" value="RESPONSE_REGULATORY"/>
    <property type="match status" value="1"/>
</dbReference>
<dbReference type="FunFam" id="3.40.50.2300:FF:000018">
    <property type="entry name" value="DNA-binding transcriptional regulator NtrC"/>
    <property type="match status" value="1"/>
</dbReference>
<protein>
    <submittedName>
        <fullName evidence="10">Putative two-component response regulator</fullName>
    </submittedName>
</protein>
<dbReference type="GO" id="GO:0000160">
    <property type="term" value="P:phosphorelay signal transduction system"/>
    <property type="evidence" value="ECO:0007669"/>
    <property type="project" value="UniProtKB-KW"/>
</dbReference>
<evidence type="ECO:0000256" key="2">
    <source>
        <dbReference type="ARBA" id="ARBA00022741"/>
    </source>
</evidence>
<evidence type="ECO:0000256" key="3">
    <source>
        <dbReference type="ARBA" id="ARBA00022840"/>
    </source>
</evidence>
<dbReference type="Gene3D" id="3.40.50.300">
    <property type="entry name" value="P-loop containing nucleotide triphosphate hydrolases"/>
    <property type="match status" value="1"/>
</dbReference>
<dbReference type="PANTHER" id="PTHR32071:SF57">
    <property type="entry name" value="C4-DICARBOXYLATE TRANSPORT TRANSCRIPTIONAL REGULATORY PROTEIN DCTD"/>
    <property type="match status" value="1"/>
</dbReference>
<sequence length="428" mass="49220">MNNPVFFVDDEPHIRDAVSQALLIEGIDVTCLPNAVEALRVIDSNMPAIIITDIHMPVMDGLEFMRTLRSKNDHFQFIVLTGHGDVKTAVDAMKSGAYDFLEKPFSTEQLMKSLNNASDKLNLLQENIWLKKELDMQTHVGPKMIGHSKAMVSIRRALISAPTSQPLIFVGQDGTGRRLAAQFAHDIHATPDSELIAASGEDLYEFSLEALDKAIHRLSEGKRHCSLYLHSAEHVSFEQWEYLFKHPKLERVFGATTQAEPPLKSLATLIHLPTLDERKEDIGPLYKHFVRHTASRYQLQPPHISLEEVKHLTSLEWPENVKQLRQFAELRALKPDTFRMEDWNSEKSLEIQSMTQRTEYFEYCLLFDALQRHRGRLKEVQLELQVSRKTLYDKLKNISWIKPSSRRNSYTPALIMLLFDLESVRKLI</sequence>
<keyword evidence="2" id="KW-0547">Nucleotide-binding</keyword>
<dbReference type="Pfam" id="PF00072">
    <property type="entry name" value="Response_reg"/>
    <property type="match status" value="1"/>
</dbReference>
<dbReference type="GO" id="GO:0043565">
    <property type="term" value="F:sequence-specific DNA binding"/>
    <property type="evidence" value="ECO:0007669"/>
    <property type="project" value="InterPro"/>
</dbReference>
<dbReference type="InterPro" id="IPR001789">
    <property type="entry name" value="Sig_transdc_resp-reg_receiver"/>
</dbReference>
<evidence type="ECO:0000313" key="10">
    <source>
        <dbReference type="EMBL" id="AGV19252.1"/>
    </source>
</evidence>
<dbReference type="InterPro" id="IPR027417">
    <property type="entry name" value="P-loop_NTPase"/>
</dbReference>